<dbReference type="InterPro" id="IPR019427">
    <property type="entry name" value="7TM_GPCR_serpentine_rcpt_Srw"/>
</dbReference>
<sequence length="219" mass="25645">MFLSTKSSPPDRTRSQTWFYTTHSLPNKKEKKQIFFANYVFIKLLPCIILTIITCWLIKTLFMAKRRKQVLRGYDSYPLTNNGKDGKDMFLVCYQKYGEVMDIMALLNGSINFILYCCMNRMFRTTFGQLFKHKILARWTSSSPSEIHTMHYTCNCTRSEKLITCLGLLGSTGYLRIPLFEQYCDVEILILKMKLHFLCWLANLKKNAAIKILQGIKIR</sequence>
<dbReference type="Pfam" id="PF10324">
    <property type="entry name" value="7TM_GPCR_Srw"/>
    <property type="match status" value="1"/>
</dbReference>
<name>A0ABQ9JLT4_9CUCU</name>
<dbReference type="EMBL" id="JAPWTJ010000368">
    <property type="protein sequence ID" value="KAJ8979156.1"/>
    <property type="molecule type" value="Genomic_DNA"/>
</dbReference>
<dbReference type="InterPro" id="IPR053219">
    <property type="entry name" value="GPCR_Dmsr-1"/>
</dbReference>
<dbReference type="SUPFAM" id="SSF81321">
    <property type="entry name" value="Family A G protein-coupled receptor-like"/>
    <property type="match status" value="1"/>
</dbReference>
<keyword evidence="3" id="KW-1185">Reference proteome</keyword>
<dbReference type="Gene3D" id="1.20.1070.10">
    <property type="entry name" value="Rhodopsin 7-helix transmembrane proteins"/>
    <property type="match status" value="1"/>
</dbReference>
<evidence type="ECO:0000313" key="2">
    <source>
        <dbReference type="EMBL" id="KAJ8979156.1"/>
    </source>
</evidence>
<reference evidence="2" key="1">
    <citation type="journal article" date="2023" name="Insect Mol. Biol.">
        <title>Genome sequencing provides insights into the evolution of gene families encoding plant cell wall-degrading enzymes in longhorned beetles.</title>
        <authorList>
            <person name="Shin N.R."/>
            <person name="Okamura Y."/>
            <person name="Kirsch R."/>
            <person name="Pauchet Y."/>
        </authorList>
    </citation>
    <scope>NUCLEOTIDE SEQUENCE</scope>
    <source>
        <strain evidence="2">MMC_N1</strain>
    </source>
</reference>
<comment type="caution">
    <text evidence="2">The sequence shown here is derived from an EMBL/GenBank/DDBJ whole genome shotgun (WGS) entry which is preliminary data.</text>
</comment>
<keyword evidence="1" id="KW-0812">Transmembrane</keyword>
<keyword evidence="1" id="KW-1133">Transmembrane helix</keyword>
<dbReference type="PANTHER" id="PTHR46273">
    <property type="entry name" value="MYOSUPPRESSIN RECEPTOR 1, ISOFORM B-RELATED"/>
    <property type="match status" value="1"/>
</dbReference>
<protein>
    <submittedName>
        <fullName evidence="2">Uncharacterized protein</fullName>
    </submittedName>
</protein>
<organism evidence="2 3">
    <name type="scientific">Molorchus minor</name>
    <dbReference type="NCBI Taxonomy" id="1323400"/>
    <lineage>
        <taxon>Eukaryota</taxon>
        <taxon>Metazoa</taxon>
        <taxon>Ecdysozoa</taxon>
        <taxon>Arthropoda</taxon>
        <taxon>Hexapoda</taxon>
        <taxon>Insecta</taxon>
        <taxon>Pterygota</taxon>
        <taxon>Neoptera</taxon>
        <taxon>Endopterygota</taxon>
        <taxon>Coleoptera</taxon>
        <taxon>Polyphaga</taxon>
        <taxon>Cucujiformia</taxon>
        <taxon>Chrysomeloidea</taxon>
        <taxon>Cerambycidae</taxon>
        <taxon>Lamiinae</taxon>
        <taxon>Monochamini</taxon>
        <taxon>Molorchus</taxon>
    </lineage>
</organism>
<accession>A0ABQ9JLT4</accession>
<gene>
    <name evidence="2" type="ORF">NQ317_006348</name>
</gene>
<feature type="transmembrane region" description="Helical" evidence="1">
    <location>
        <begin position="34"/>
        <end position="58"/>
    </location>
</feature>
<proteinExistence type="predicted"/>
<keyword evidence="1" id="KW-0472">Membrane</keyword>
<dbReference type="PANTHER" id="PTHR46273:SF4">
    <property type="entry name" value="AT19640P"/>
    <property type="match status" value="1"/>
</dbReference>
<dbReference type="Proteomes" id="UP001162164">
    <property type="component" value="Unassembled WGS sequence"/>
</dbReference>
<evidence type="ECO:0000313" key="3">
    <source>
        <dbReference type="Proteomes" id="UP001162164"/>
    </source>
</evidence>
<evidence type="ECO:0000256" key="1">
    <source>
        <dbReference type="SAM" id="Phobius"/>
    </source>
</evidence>